<evidence type="ECO:0000256" key="2">
    <source>
        <dbReference type="ARBA" id="ARBA00023002"/>
    </source>
</evidence>
<evidence type="ECO:0000313" key="4">
    <source>
        <dbReference type="EMBL" id="HFN01610.1"/>
    </source>
</evidence>
<dbReference type="PANTHER" id="PTHR43669:SF3">
    <property type="entry name" value="ALCOHOL DEHYDROGENASE, PUTATIVE (AFU_ORTHOLOGUE AFUA_3G03445)-RELATED"/>
    <property type="match status" value="1"/>
</dbReference>
<accession>A0A7C3KHX1</accession>
<reference evidence="4" key="1">
    <citation type="journal article" date="2020" name="mSystems">
        <title>Genome- and Community-Level Interaction Insights into Carbon Utilization and Element Cycling Functions of Hydrothermarchaeota in Hydrothermal Sediment.</title>
        <authorList>
            <person name="Zhou Z."/>
            <person name="Liu Y."/>
            <person name="Xu W."/>
            <person name="Pan J."/>
            <person name="Luo Z.H."/>
            <person name="Li M."/>
        </authorList>
    </citation>
    <scope>NUCLEOTIDE SEQUENCE [LARGE SCALE GENOMIC DNA]</scope>
    <source>
        <strain evidence="4">SpSt-418</strain>
    </source>
</reference>
<dbReference type="PRINTS" id="PR00081">
    <property type="entry name" value="GDHRDH"/>
</dbReference>
<dbReference type="CDD" id="cd05233">
    <property type="entry name" value="SDR_c"/>
    <property type="match status" value="1"/>
</dbReference>
<dbReference type="InterPro" id="IPR002347">
    <property type="entry name" value="SDR_fam"/>
</dbReference>
<dbReference type="GO" id="GO:0016491">
    <property type="term" value="F:oxidoreductase activity"/>
    <property type="evidence" value="ECO:0007669"/>
    <property type="project" value="UniProtKB-KW"/>
</dbReference>
<dbReference type="PRINTS" id="PR00080">
    <property type="entry name" value="SDRFAMILY"/>
</dbReference>
<dbReference type="PANTHER" id="PTHR43669">
    <property type="entry name" value="5-KETO-D-GLUCONATE 5-REDUCTASE"/>
    <property type="match status" value="1"/>
</dbReference>
<keyword evidence="2" id="KW-0560">Oxidoreductase</keyword>
<name>A0A7C3KHX1_9CYAN</name>
<dbReference type="Pfam" id="PF00106">
    <property type="entry name" value="adh_short"/>
    <property type="match status" value="1"/>
</dbReference>
<dbReference type="SUPFAM" id="SSF51735">
    <property type="entry name" value="NAD(P)-binding Rossmann-fold domains"/>
    <property type="match status" value="1"/>
</dbReference>
<dbReference type="AlphaFoldDB" id="A0A7C3KHX1"/>
<comment type="similarity">
    <text evidence="1 3">Belongs to the short-chain dehydrogenases/reductases (SDR) family.</text>
</comment>
<dbReference type="InterPro" id="IPR036291">
    <property type="entry name" value="NAD(P)-bd_dom_sf"/>
</dbReference>
<gene>
    <name evidence="4" type="ORF">ENR64_28495</name>
</gene>
<dbReference type="FunFam" id="3.40.50.720:FF:000084">
    <property type="entry name" value="Short-chain dehydrogenase reductase"/>
    <property type="match status" value="1"/>
</dbReference>
<evidence type="ECO:0000256" key="1">
    <source>
        <dbReference type="ARBA" id="ARBA00006484"/>
    </source>
</evidence>
<protein>
    <submittedName>
        <fullName evidence="4">SDR family oxidoreductase</fullName>
    </submittedName>
</protein>
<dbReference type="Gene3D" id="3.40.50.720">
    <property type="entry name" value="NAD(P)-binding Rossmann-like Domain"/>
    <property type="match status" value="1"/>
</dbReference>
<organism evidence="4">
    <name type="scientific">Oscillatoriales cyanobacterium SpSt-418</name>
    <dbReference type="NCBI Taxonomy" id="2282169"/>
    <lineage>
        <taxon>Bacteria</taxon>
        <taxon>Bacillati</taxon>
        <taxon>Cyanobacteriota</taxon>
        <taxon>Cyanophyceae</taxon>
        <taxon>Oscillatoriophycideae</taxon>
        <taxon>Oscillatoriales</taxon>
    </lineage>
</organism>
<evidence type="ECO:0000256" key="3">
    <source>
        <dbReference type="RuleBase" id="RU000363"/>
    </source>
</evidence>
<sequence length="242" mass="26107">MEQGLRGQVALVTGGAQGLGSATCQALAEVGASVVVADIQIDLAEQVAANLRERGLEAIALPLDVTNEQHIEAVLQKTVDHYGQLNILVNNAGTDKTVSVEELSIADIDRVLSVNLRGPFILSKFALPLMKQQGKGHIINISSTAAKRTWANATAYHASKWGLMGLSHALHVEARPFNVKVTAVVAGGMQTPFILDRFPDTPLEKLQDPKHVANTIRFILMQPDETVIPEVMVLPLQESSWP</sequence>
<comment type="caution">
    <text evidence="4">The sequence shown here is derived from an EMBL/GenBank/DDBJ whole genome shotgun (WGS) entry which is preliminary data.</text>
</comment>
<dbReference type="EMBL" id="DSRU01000428">
    <property type="protein sequence ID" value="HFN01610.1"/>
    <property type="molecule type" value="Genomic_DNA"/>
</dbReference>
<proteinExistence type="inferred from homology"/>